<accession>A0A6J2XP78</accession>
<evidence type="ECO:0000313" key="4">
    <source>
        <dbReference type="RefSeq" id="XP_030752458.1"/>
    </source>
</evidence>
<comment type="similarity">
    <text evidence="1">Belongs to the phosphatidylethanolamine-binding protein family.</text>
</comment>
<name>A0A6J2XP78_SITOR</name>
<sequence>MDTNNIVPDTLDHVPSAKITVIYPGNKEVIFGGELKPTDVLEQPQISWKADPEKLYTLLMVDPDAPSRENPTFREGNHWLVINIKGNDITTGQTLTSYKGSRPPKGSGLHRYIFIVHEQNGPITVNEPDLESNRRNFSARAFAKKYNMGLPYAGNYYQAQWDSSLPLEFMWQLREITEILFKT</sequence>
<dbReference type="GeneID" id="115879672"/>
<dbReference type="PANTHER" id="PTHR11362">
    <property type="entry name" value="PHOSPHATIDYLETHANOLAMINE-BINDING PROTEIN"/>
    <property type="match status" value="1"/>
</dbReference>
<dbReference type="RefSeq" id="XP_030752459.1">
    <property type="nucleotide sequence ID" value="XM_030896599.1"/>
</dbReference>
<dbReference type="KEGG" id="soy:115879672"/>
<evidence type="ECO:0000256" key="1">
    <source>
        <dbReference type="ARBA" id="ARBA00007091"/>
    </source>
</evidence>
<evidence type="ECO:0000313" key="3">
    <source>
        <dbReference type="RefSeq" id="XP_030752457.1"/>
    </source>
</evidence>
<dbReference type="Pfam" id="PF01161">
    <property type="entry name" value="PBP"/>
    <property type="match status" value="1"/>
</dbReference>
<dbReference type="RefSeq" id="XP_030752457.1">
    <property type="nucleotide sequence ID" value="XM_030896597.1"/>
</dbReference>
<dbReference type="Gene3D" id="3.90.280.10">
    <property type="entry name" value="PEBP-like"/>
    <property type="match status" value="1"/>
</dbReference>
<evidence type="ECO:0000313" key="2">
    <source>
        <dbReference type="Proteomes" id="UP000504635"/>
    </source>
</evidence>
<dbReference type="OrthoDB" id="2506647at2759"/>
<dbReference type="InterPro" id="IPR001858">
    <property type="entry name" value="Phosphatidylethanolamine-bd_CS"/>
</dbReference>
<keyword evidence="2" id="KW-1185">Reference proteome</keyword>
<dbReference type="PANTHER" id="PTHR11362:SF152">
    <property type="entry name" value="ODORANT-BINDING PROTEIN A5-LIKE PROTEIN"/>
    <property type="match status" value="1"/>
</dbReference>
<dbReference type="AlphaFoldDB" id="A0A6J2XP78"/>
<dbReference type="PROSITE" id="PS01220">
    <property type="entry name" value="PBP"/>
    <property type="match status" value="1"/>
</dbReference>
<dbReference type="SUPFAM" id="SSF49777">
    <property type="entry name" value="PEBP-like"/>
    <property type="match status" value="1"/>
</dbReference>
<dbReference type="Proteomes" id="UP000504635">
    <property type="component" value="Unplaced"/>
</dbReference>
<organism evidence="2 5">
    <name type="scientific">Sitophilus oryzae</name>
    <name type="common">Rice weevil</name>
    <name type="synonym">Curculio oryzae</name>
    <dbReference type="NCBI Taxonomy" id="7048"/>
    <lineage>
        <taxon>Eukaryota</taxon>
        <taxon>Metazoa</taxon>
        <taxon>Ecdysozoa</taxon>
        <taxon>Arthropoda</taxon>
        <taxon>Hexapoda</taxon>
        <taxon>Insecta</taxon>
        <taxon>Pterygota</taxon>
        <taxon>Neoptera</taxon>
        <taxon>Endopterygota</taxon>
        <taxon>Coleoptera</taxon>
        <taxon>Polyphaga</taxon>
        <taxon>Cucujiformia</taxon>
        <taxon>Curculionidae</taxon>
        <taxon>Dryophthorinae</taxon>
        <taxon>Sitophilus</taxon>
    </lineage>
</organism>
<evidence type="ECO:0000313" key="5">
    <source>
        <dbReference type="RefSeq" id="XP_030752459.1"/>
    </source>
</evidence>
<dbReference type="RefSeq" id="XP_030752458.1">
    <property type="nucleotide sequence ID" value="XM_030896598.1"/>
</dbReference>
<dbReference type="InterPro" id="IPR036610">
    <property type="entry name" value="PEBP-like_sf"/>
</dbReference>
<dbReference type="InterPro" id="IPR008914">
    <property type="entry name" value="PEBP"/>
</dbReference>
<reference evidence="3 4" key="1">
    <citation type="submission" date="2025-04" db="UniProtKB">
        <authorList>
            <consortium name="RefSeq"/>
        </authorList>
    </citation>
    <scope>IDENTIFICATION</scope>
    <source>
        <tissue evidence="3 4">Gonads</tissue>
    </source>
</reference>
<proteinExistence type="inferred from homology"/>
<protein>
    <submittedName>
        <fullName evidence="3 4">Protein D2-like</fullName>
    </submittedName>
</protein>
<gene>
    <name evidence="3 4 5" type="primary">LOC115879672</name>
</gene>
<dbReference type="InterPro" id="IPR035810">
    <property type="entry name" value="PEBP_euk"/>
</dbReference>
<dbReference type="CDD" id="cd00866">
    <property type="entry name" value="PEBP_euk"/>
    <property type="match status" value="1"/>
</dbReference>